<dbReference type="PRINTS" id="PR00733">
    <property type="entry name" value="GLHYDRLASE6"/>
</dbReference>
<comment type="similarity">
    <text evidence="9">Belongs to the glycosyl hydrolase family 6.</text>
</comment>
<accession>A0ABV3JV23</accession>
<dbReference type="EMBL" id="JBFAUK010000005">
    <property type="protein sequence ID" value="MEV5506739.1"/>
    <property type="molecule type" value="Genomic_DNA"/>
</dbReference>
<evidence type="ECO:0000256" key="6">
    <source>
        <dbReference type="ARBA" id="ARBA00023295"/>
    </source>
</evidence>
<evidence type="ECO:0000256" key="2">
    <source>
        <dbReference type="ARBA" id="ARBA00022801"/>
    </source>
</evidence>
<dbReference type="InterPro" id="IPR016288">
    <property type="entry name" value="Beta_cellobiohydrolase"/>
</dbReference>
<proteinExistence type="inferred from homology"/>
<evidence type="ECO:0000313" key="11">
    <source>
        <dbReference type="EMBL" id="MEV5506739.1"/>
    </source>
</evidence>
<keyword evidence="3 9" id="KW-0136">Cellulose degradation</keyword>
<organism evidence="11 12">
    <name type="scientific">Streptomyces orinoci</name>
    <name type="common">Streptoverticillium orinoci</name>
    <dbReference type="NCBI Taxonomy" id="67339"/>
    <lineage>
        <taxon>Bacteria</taxon>
        <taxon>Bacillati</taxon>
        <taxon>Actinomycetota</taxon>
        <taxon>Actinomycetes</taxon>
        <taxon>Kitasatosporales</taxon>
        <taxon>Streptomycetaceae</taxon>
        <taxon>Streptomyces</taxon>
    </lineage>
</organism>
<feature type="signal peptide" evidence="9">
    <location>
        <begin position="1"/>
        <end position="35"/>
    </location>
</feature>
<feature type="compositionally biased region" description="Pro residues" evidence="10">
    <location>
        <begin position="363"/>
        <end position="380"/>
    </location>
</feature>
<dbReference type="PROSITE" id="PS51257">
    <property type="entry name" value="PROKAR_LIPOPROTEIN"/>
    <property type="match status" value="1"/>
</dbReference>
<evidence type="ECO:0000256" key="1">
    <source>
        <dbReference type="ARBA" id="ARBA00022729"/>
    </source>
</evidence>
<dbReference type="GO" id="GO:0016787">
    <property type="term" value="F:hydrolase activity"/>
    <property type="evidence" value="ECO:0007669"/>
    <property type="project" value="UniProtKB-KW"/>
</dbReference>
<comment type="caution">
    <text evidence="11">The sequence shown here is derived from an EMBL/GenBank/DDBJ whole genome shotgun (WGS) entry which is preliminary data.</text>
</comment>
<keyword evidence="4" id="KW-1015">Disulfide bond</keyword>
<dbReference type="PROSITE" id="PS00655">
    <property type="entry name" value="GLYCOSYL_HYDROL_F6_1"/>
    <property type="match status" value="1"/>
</dbReference>
<feature type="chain" id="PRO_5044995810" description="Glucanase" evidence="9">
    <location>
        <begin position="36"/>
        <end position="380"/>
    </location>
</feature>
<dbReference type="PANTHER" id="PTHR34876">
    <property type="match status" value="1"/>
</dbReference>
<evidence type="ECO:0000256" key="10">
    <source>
        <dbReference type="SAM" id="MobiDB-lite"/>
    </source>
</evidence>
<sequence>MPARSGALLAICTGTICASLACAGLAALAMAPARAAGPGGGSPFWTEPLSRATKQLLTWRERGREQDAEAIRRIADQPTAVWLTGDDPFEQAEEVTRAAARSGRIPLLVAYNIPHRDCGQYSSGGAPDATAYRTWVARAAQGIGDRRAWVVLEPDAVAQWVSGCVPAPAAEDRLDLLAEAVRSLRAHPGVSVYLDAGNAGWIADQAALASALRRAGVAQANGFALNVANFHTTEVTRAYGDALSQRLGGAHYIIDTSRNGNGPLPQQPGAGGSDEAWCNPPGRALGAAPTTVTGDPRVDALVWVKRPGESDGSCRGAPPAGEWWPEYALGLATTPPTQPPEIPPFPAPPPAPPTRASQANPAAPAPAPPAPAAPAPAPAH</sequence>
<feature type="compositionally biased region" description="Pro residues" evidence="10">
    <location>
        <begin position="336"/>
        <end position="353"/>
    </location>
</feature>
<feature type="region of interest" description="Disordered" evidence="10">
    <location>
        <begin position="258"/>
        <end position="293"/>
    </location>
</feature>
<keyword evidence="6 9" id="KW-0326">Glycosidase</keyword>
<dbReference type="Gene3D" id="3.20.20.40">
    <property type="entry name" value="1, 4-beta cellobiohydrolase"/>
    <property type="match status" value="1"/>
</dbReference>
<evidence type="ECO:0000256" key="9">
    <source>
        <dbReference type="RuleBase" id="RU361186"/>
    </source>
</evidence>
<dbReference type="EC" id="3.2.1.-" evidence="9"/>
<evidence type="ECO:0000256" key="4">
    <source>
        <dbReference type="ARBA" id="ARBA00023157"/>
    </source>
</evidence>
<name>A0ABV3JV23_STRON</name>
<dbReference type="PANTHER" id="PTHR34876:SF4">
    <property type="entry name" value="1,4-BETA-D-GLUCAN CELLOBIOHYDROLASE C-RELATED"/>
    <property type="match status" value="1"/>
</dbReference>
<keyword evidence="2 9" id="KW-0378">Hydrolase</keyword>
<dbReference type="InterPro" id="IPR036434">
    <property type="entry name" value="Beta_cellobiohydrolase_sf"/>
</dbReference>
<feature type="active site" evidence="8">
    <location>
        <position position="117"/>
    </location>
</feature>
<reference evidence="11 12" key="1">
    <citation type="submission" date="2024-06" db="EMBL/GenBank/DDBJ databases">
        <title>The Natural Products Discovery Center: Release of the First 8490 Sequenced Strains for Exploring Actinobacteria Biosynthetic Diversity.</title>
        <authorList>
            <person name="Kalkreuter E."/>
            <person name="Kautsar S.A."/>
            <person name="Yang D."/>
            <person name="Bader C.D."/>
            <person name="Teijaro C.N."/>
            <person name="Fluegel L."/>
            <person name="Davis C.M."/>
            <person name="Simpson J.R."/>
            <person name="Lauterbach L."/>
            <person name="Steele A.D."/>
            <person name="Gui C."/>
            <person name="Meng S."/>
            <person name="Li G."/>
            <person name="Viehrig K."/>
            <person name="Ye F."/>
            <person name="Su P."/>
            <person name="Kiefer A.F."/>
            <person name="Nichols A."/>
            <person name="Cepeda A.J."/>
            <person name="Yan W."/>
            <person name="Fan B."/>
            <person name="Jiang Y."/>
            <person name="Adhikari A."/>
            <person name="Zheng C.-J."/>
            <person name="Schuster L."/>
            <person name="Cowan T.M."/>
            <person name="Smanski M.J."/>
            <person name="Chevrette M.G."/>
            <person name="De Carvalho L.P.S."/>
            <person name="Shen B."/>
        </authorList>
    </citation>
    <scope>NUCLEOTIDE SEQUENCE [LARGE SCALE GENOMIC DNA]</scope>
    <source>
        <strain evidence="11 12">NPDC052347</strain>
    </source>
</reference>
<gene>
    <name evidence="11" type="ORF">AB0L16_09700</name>
</gene>
<keyword evidence="7 9" id="KW-0624">Polysaccharide degradation</keyword>
<keyword evidence="12" id="KW-1185">Reference proteome</keyword>
<evidence type="ECO:0000256" key="7">
    <source>
        <dbReference type="ARBA" id="ARBA00023326"/>
    </source>
</evidence>
<feature type="region of interest" description="Disordered" evidence="10">
    <location>
        <begin position="330"/>
        <end position="380"/>
    </location>
</feature>
<dbReference type="RefSeq" id="WP_153068665.1">
    <property type="nucleotide sequence ID" value="NZ_JBFAUK010000005.1"/>
</dbReference>
<evidence type="ECO:0000256" key="5">
    <source>
        <dbReference type="ARBA" id="ARBA00023277"/>
    </source>
</evidence>
<dbReference type="InterPro" id="IPR001524">
    <property type="entry name" value="Glyco_hydro_6_CS"/>
</dbReference>
<evidence type="ECO:0000256" key="3">
    <source>
        <dbReference type="ARBA" id="ARBA00023001"/>
    </source>
</evidence>
<keyword evidence="5 9" id="KW-0119">Carbohydrate metabolism</keyword>
<evidence type="ECO:0000256" key="8">
    <source>
        <dbReference type="PROSITE-ProRule" id="PRU10056"/>
    </source>
</evidence>
<dbReference type="Pfam" id="PF01341">
    <property type="entry name" value="Glyco_hydro_6"/>
    <property type="match status" value="1"/>
</dbReference>
<evidence type="ECO:0000313" key="12">
    <source>
        <dbReference type="Proteomes" id="UP001552594"/>
    </source>
</evidence>
<keyword evidence="1 9" id="KW-0732">Signal</keyword>
<dbReference type="SUPFAM" id="SSF51989">
    <property type="entry name" value="Glycosyl hydrolases family 6, cellulases"/>
    <property type="match status" value="1"/>
</dbReference>
<dbReference type="Proteomes" id="UP001552594">
    <property type="component" value="Unassembled WGS sequence"/>
</dbReference>
<protein>
    <recommendedName>
        <fullName evidence="9">Glucanase</fullName>
        <ecNumber evidence="9">3.2.1.-</ecNumber>
    </recommendedName>
</protein>